<dbReference type="RefSeq" id="WP_123200906.1">
    <property type="nucleotide sequence ID" value="NZ_RJMB01000007.1"/>
</dbReference>
<evidence type="ECO:0000256" key="2">
    <source>
        <dbReference type="ARBA" id="ARBA00022692"/>
    </source>
</evidence>
<feature type="transmembrane region" description="Helical" evidence="5">
    <location>
        <begin position="274"/>
        <end position="296"/>
    </location>
</feature>
<feature type="transmembrane region" description="Helical" evidence="5">
    <location>
        <begin position="367"/>
        <end position="385"/>
    </location>
</feature>
<evidence type="ECO:0000256" key="1">
    <source>
        <dbReference type="ARBA" id="ARBA00004141"/>
    </source>
</evidence>
<dbReference type="PANTHER" id="PTHR43471">
    <property type="entry name" value="ABC TRANSPORTER PERMEASE"/>
    <property type="match status" value="1"/>
</dbReference>
<dbReference type="AlphaFoldDB" id="A0A3N0EBP4"/>
<reference evidence="7 8" key="1">
    <citation type="submission" date="2018-11" db="EMBL/GenBank/DDBJ databases">
        <title>The genome draft of YIM 96095.</title>
        <authorList>
            <person name="Tang S.-K."/>
            <person name="Chunyu W.-X."/>
            <person name="Feng Y.-Z."/>
        </authorList>
    </citation>
    <scope>NUCLEOTIDE SEQUENCE [LARGE SCALE GENOMIC DNA]</scope>
    <source>
        <strain evidence="7 8">YIM 96095</strain>
    </source>
</reference>
<evidence type="ECO:0000313" key="7">
    <source>
        <dbReference type="EMBL" id="RNL85251.1"/>
    </source>
</evidence>
<sequence length="403" mass="42438">MTTTRTRNGRLGNATAVLLVARREVSTRLRSKSYVLSTLALVLVVTGMTVGTLTLQDERSHVVAATDEAEGYLEAVRTAAQAAGTDVTTREVSSPSEAEERVRDGEIDALLTGGPAEREVVVAGEPAPDLRALLDGAVRQERLAAELAPTDTDPETVREVLSAPAPTRDLGSGGSEVNERLVLSLIAVGMLYVFLVIFGIHVAQGVVEEKSTRMVELLLSTIRPWQLMIGKVVGIGAVGMLQFAAIVVAALASLAATDRLGDVPDTTTSVAVTALLWFVLGYLLFATLLAASGALVSRQEDVQSAVQPALALLAVPFVVGVTLATRSPHNPGTTVELLSLVPLFSPVLMPLRAALGEVPAWQHLVSVGLTLALLVVCVALAARVYSNAVLRVGGRVRVWEALR</sequence>
<gene>
    <name evidence="7" type="ORF">EFW17_09185</name>
</gene>
<evidence type="ECO:0000256" key="3">
    <source>
        <dbReference type="ARBA" id="ARBA00022989"/>
    </source>
</evidence>
<organism evidence="7 8">
    <name type="scientific">Halostreptopolyspora alba</name>
    <dbReference type="NCBI Taxonomy" id="2487137"/>
    <lineage>
        <taxon>Bacteria</taxon>
        <taxon>Bacillati</taxon>
        <taxon>Actinomycetota</taxon>
        <taxon>Actinomycetes</taxon>
        <taxon>Streptosporangiales</taxon>
        <taxon>Nocardiopsidaceae</taxon>
        <taxon>Halostreptopolyspora</taxon>
    </lineage>
</organism>
<evidence type="ECO:0000259" key="6">
    <source>
        <dbReference type="Pfam" id="PF12698"/>
    </source>
</evidence>
<dbReference type="Pfam" id="PF12698">
    <property type="entry name" value="ABC2_membrane_3"/>
    <property type="match status" value="1"/>
</dbReference>
<comment type="caution">
    <text evidence="7">The sequence shown here is derived from an EMBL/GenBank/DDBJ whole genome shotgun (WGS) entry which is preliminary data.</text>
</comment>
<dbReference type="GO" id="GO:0140359">
    <property type="term" value="F:ABC-type transporter activity"/>
    <property type="evidence" value="ECO:0007669"/>
    <property type="project" value="InterPro"/>
</dbReference>
<dbReference type="GO" id="GO:0016020">
    <property type="term" value="C:membrane"/>
    <property type="evidence" value="ECO:0007669"/>
    <property type="project" value="UniProtKB-SubCell"/>
</dbReference>
<feature type="transmembrane region" description="Helical" evidence="5">
    <location>
        <begin position="228"/>
        <end position="254"/>
    </location>
</feature>
<feature type="transmembrane region" description="Helical" evidence="5">
    <location>
        <begin position="181"/>
        <end position="207"/>
    </location>
</feature>
<comment type="subcellular location">
    <subcellularLocation>
        <location evidence="1">Membrane</location>
        <topology evidence="1">Multi-pass membrane protein</topology>
    </subcellularLocation>
</comment>
<keyword evidence="4 5" id="KW-0472">Membrane</keyword>
<dbReference type="InterPro" id="IPR013525">
    <property type="entry name" value="ABC2_TM"/>
</dbReference>
<evidence type="ECO:0000313" key="8">
    <source>
        <dbReference type="Proteomes" id="UP000269198"/>
    </source>
</evidence>
<dbReference type="OrthoDB" id="3268959at2"/>
<keyword evidence="2 5" id="KW-0812">Transmembrane</keyword>
<accession>A0A3N0EBP4</accession>
<feature type="transmembrane region" description="Helical" evidence="5">
    <location>
        <begin position="308"/>
        <end position="325"/>
    </location>
</feature>
<protein>
    <submittedName>
        <fullName evidence="7">ABC transporter permease</fullName>
    </submittedName>
</protein>
<keyword evidence="3 5" id="KW-1133">Transmembrane helix</keyword>
<proteinExistence type="predicted"/>
<dbReference type="PANTHER" id="PTHR43471:SF3">
    <property type="entry name" value="ABC TRANSPORTER PERMEASE PROTEIN NATB"/>
    <property type="match status" value="1"/>
</dbReference>
<keyword evidence="8" id="KW-1185">Reference proteome</keyword>
<name>A0A3N0EBP4_9ACTN</name>
<feature type="domain" description="ABC-2 type transporter transmembrane" evidence="6">
    <location>
        <begin position="34"/>
        <end position="382"/>
    </location>
</feature>
<evidence type="ECO:0000256" key="4">
    <source>
        <dbReference type="ARBA" id="ARBA00023136"/>
    </source>
</evidence>
<feature type="transmembrane region" description="Helical" evidence="5">
    <location>
        <begin position="33"/>
        <end position="55"/>
    </location>
</feature>
<evidence type="ECO:0000256" key="5">
    <source>
        <dbReference type="SAM" id="Phobius"/>
    </source>
</evidence>
<dbReference type="Proteomes" id="UP000269198">
    <property type="component" value="Unassembled WGS sequence"/>
</dbReference>
<dbReference type="EMBL" id="RJMB01000007">
    <property type="protein sequence ID" value="RNL85251.1"/>
    <property type="molecule type" value="Genomic_DNA"/>
</dbReference>